<dbReference type="InterPro" id="IPR036249">
    <property type="entry name" value="Thioredoxin-like_sf"/>
</dbReference>
<name>A0A409WSL3_PSICY</name>
<keyword evidence="4" id="KW-1185">Reference proteome</keyword>
<dbReference type="PANTHER" id="PTHR43968:SF6">
    <property type="entry name" value="GLUTATHIONE S-TRANSFERASE OMEGA"/>
    <property type="match status" value="1"/>
</dbReference>
<evidence type="ECO:0000259" key="2">
    <source>
        <dbReference type="Pfam" id="PF22041"/>
    </source>
</evidence>
<feature type="domain" description="GST N-terminal" evidence="1">
    <location>
        <begin position="6"/>
        <end position="40"/>
    </location>
</feature>
<sequence length="181" mass="20358">MKPDGSPRYTVPFIHDTSTGEAIADSILIAEYLEKKYPDTPKIFPNGTAGLQSAFNDGFLANLGTLLPVTYHEMMPYLNSATVAYVAQTVERIRSKNRTEDWIKLKDGMSKIDGWYSRNEGKGPYLLGEIPSWADIVVAGWLVFVRHALGEDSKDWKDVGSWNGGRWMTLSDMFRKYELAA</sequence>
<dbReference type="InterPro" id="IPR004045">
    <property type="entry name" value="Glutathione_S-Trfase_N"/>
</dbReference>
<dbReference type="Pfam" id="PF13417">
    <property type="entry name" value="GST_N_3"/>
    <property type="match status" value="1"/>
</dbReference>
<dbReference type="PANTHER" id="PTHR43968">
    <property type="match status" value="1"/>
</dbReference>
<dbReference type="CDD" id="cd00299">
    <property type="entry name" value="GST_C_family"/>
    <property type="match status" value="1"/>
</dbReference>
<dbReference type="InterPro" id="IPR054416">
    <property type="entry name" value="GST_UstS-like_C"/>
</dbReference>
<evidence type="ECO:0000313" key="4">
    <source>
        <dbReference type="Proteomes" id="UP000283269"/>
    </source>
</evidence>
<evidence type="ECO:0000259" key="1">
    <source>
        <dbReference type="Pfam" id="PF13417"/>
    </source>
</evidence>
<dbReference type="InterPro" id="IPR036282">
    <property type="entry name" value="Glutathione-S-Trfase_C_sf"/>
</dbReference>
<evidence type="ECO:0000313" key="3">
    <source>
        <dbReference type="EMBL" id="PPQ81515.1"/>
    </source>
</evidence>
<accession>A0A409WSL3</accession>
<dbReference type="SUPFAM" id="SSF47616">
    <property type="entry name" value="GST C-terminal domain-like"/>
    <property type="match status" value="1"/>
</dbReference>
<feature type="domain" description="Glutathione S-transferase UstS-like C-terminal" evidence="2">
    <location>
        <begin position="51"/>
        <end position="177"/>
    </location>
</feature>
<dbReference type="Pfam" id="PF22041">
    <property type="entry name" value="GST_C_7"/>
    <property type="match status" value="1"/>
</dbReference>
<protein>
    <submittedName>
        <fullName evidence="3">Uncharacterized protein</fullName>
    </submittedName>
</protein>
<proteinExistence type="predicted"/>
<dbReference type="STRING" id="93625.A0A409WSL3"/>
<dbReference type="InterPro" id="IPR050983">
    <property type="entry name" value="GST_Omega/HSP26"/>
</dbReference>
<comment type="caution">
    <text evidence="3">The sequence shown here is derived from an EMBL/GenBank/DDBJ whole genome shotgun (WGS) entry which is preliminary data.</text>
</comment>
<dbReference type="GO" id="GO:0005737">
    <property type="term" value="C:cytoplasm"/>
    <property type="evidence" value="ECO:0007669"/>
    <property type="project" value="TreeGrafter"/>
</dbReference>
<dbReference type="InParanoid" id="A0A409WSL3"/>
<dbReference type="EMBL" id="NHYD01003243">
    <property type="protein sequence ID" value="PPQ81515.1"/>
    <property type="molecule type" value="Genomic_DNA"/>
</dbReference>
<gene>
    <name evidence="3" type="ORF">CVT25_013330</name>
</gene>
<dbReference type="Gene3D" id="1.20.1050.10">
    <property type="match status" value="1"/>
</dbReference>
<reference evidence="3 4" key="1">
    <citation type="journal article" date="2018" name="Evol. Lett.">
        <title>Horizontal gene cluster transfer increased hallucinogenic mushroom diversity.</title>
        <authorList>
            <person name="Reynolds H.T."/>
            <person name="Vijayakumar V."/>
            <person name="Gluck-Thaler E."/>
            <person name="Korotkin H.B."/>
            <person name="Matheny P.B."/>
            <person name="Slot J.C."/>
        </authorList>
    </citation>
    <scope>NUCLEOTIDE SEQUENCE [LARGE SCALE GENOMIC DNA]</scope>
    <source>
        <strain evidence="3 4">2631</strain>
    </source>
</reference>
<organism evidence="3 4">
    <name type="scientific">Psilocybe cyanescens</name>
    <dbReference type="NCBI Taxonomy" id="93625"/>
    <lineage>
        <taxon>Eukaryota</taxon>
        <taxon>Fungi</taxon>
        <taxon>Dikarya</taxon>
        <taxon>Basidiomycota</taxon>
        <taxon>Agaricomycotina</taxon>
        <taxon>Agaricomycetes</taxon>
        <taxon>Agaricomycetidae</taxon>
        <taxon>Agaricales</taxon>
        <taxon>Agaricineae</taxon>
        <taxon>Strophariaceae</taxon>
        <taxon>Psilocybe</taxon>
    </lineage>
</organism>
<dbReference type="Gene3D" id="3.40.30.10">
    <property type="entry name" value="Glutaredoxin"/>
    <property type="match status" value="1"/>
</dbReference>
<dbReference type="OrthoDB" id="4951845at2759"/>
<dbReference type="AlphaFoldDB" id="A0A409WSL3"/>
<dbReference type="Proteomes" id="UP000283269">
    <property type="component" value="Unassembled WGS sequence"/>
</dbReference>
<dbReference type="SUPFAM" id="SSF52833">
    <property type="entry name" value="Thioredoxin-like"/>
    <property type="match status" value="1"/>
</dbReference>